<evidence type="ECO:0000313" key="2">
    <source>
        <dbReference type="EMBL" id="PYE74877.1"/>
    </source>
</evidence>
<organism evidence="2 3">
    <name type="scientific">Xylophilus ampelinus</name>
    <dbReference type="NCBI Taxonomy" id="54067"/>
    <lineage>
        <taxon>Bacteria</taxon>
        <taxon>Pseudomonadati</taxon>
        <taxon>Pseudomonadota</taxon>
        <taxon>Betaproteobacteria</taxon>
        <taxon>Burkholderiales</taxon>
        <taxon>Xylophilus</taxon>
    </lineage>
</organism>
<proteinExistence type="predicted"/>
<gene>
    <name evidence="2" type="ORF">DFQ15_12319</name>
</gene>
<reference evidence="2 3" key="1">
    <citation type="submission" date="2018-06" db="EMBL/GenBank/DDBJ databases">
        <title>Genomic Encyclopedia of Type Strains, Phase III (KMG-III): the genomes of soil and plant-associated and newly described type strains.</title>
        <authorList>
            <person name="Whitman W."/>
        </authorList>
    </citation>
    <scope>NUCLEOTIDE SEQUENCE [LARGE SCALE GENOMIC DNA]</scope>
    <source>
        <strain evidence="2 3">CECT 7646</strain>
    </source>
</reference>
<dbReference type="AlphaFoldDB" id="A0A318SCY7"/>
<dbReference type="Proteomes" id="UP000247540">
    <property type="component" value="Unassembled WGS sequence"/>
</dbReference>
<dbReference type="EMBL" id="QJTC01000023">
    <property type="protein sequence ID" value="PYE74877.1"/>
    <property type="molecule type" value="Genomic_DNA"/>
</dbReference>
<feature type="region of interest" description="Disordered" evidence="1">
    <location>
        <begin position="73"/>
        <end position="123"/>
    </location>
</feature>
<evidence type="ECO:0000256" key="1">
    <source>
        <dbReference type="SAM" id="MobiDB-lite"/>
    </source>
</evidence>
<evidence type="ECO:0000313" key="3">
    <source>
        <dbReference type="Proteomes" id="UP000247540"/>
    </source>
</evidence>
<keyword evidence="3" id="KW-1185">Reference proteome</keyword>
<protein>
    <submittedName>
        <fullName evidence="2">Uncharacterized protein</fullName>
    </submittedName>
</protein>
<comment type="caution">
    <text evidence="2">The sequence shown here is derived from an EMBL/GenBank/DDBJ whole genome shotgun (WGS) entry which is preliminary data.</text>
</comment>
<name>A0A318SCY7_9BURK</name>
<feature type="compositionally biased region" description="Basic and acidic residues" evidence="1">
    <location>
        <begin position="92"/>
        <end position="111"/>
    </location>
</feature>
<sequence length="123" mass="13325">MPALRSGAFGYAPRMTPCLRHIAVHAEEPHAGQFVWVLCEQADTTTWNEIRRADTACGTYEEAMADGLRALQELADDPDTGPRTRKAARTAEQNKRGADGPGDGAHREGPPHRASVFGFGPAR</sequence>
<accession>A0A318SCY7</accession>